<evidence type="ECO:0000256" key="9">
    <source>
        <dbReference type="HAMAP-Rule" id="MF_00303"/>
    </source>
</evidence>
<evidence type="ECO:0000256" key="3">
    <source>
        <dbReference type="ARBA" id="ARBA00013194"/>
    </source>
</evidence>
<dbReference type="InterPro" id="IPR008880">
    <property type="entry name" value="Trigger_fac_C"/>
</dbReference>
<dbReference type="Pfam" id="PF05698">
    <property type="entry name" value="Trigger_C"/>
    <property type="match status" value="1"/>
</dbReference>
<dbReference type="SUPFAM" id="SSF109998">
    <property type="entry name" value="Triger factor/SurA peptide-binding domain-like"/>
    <property type="match status" value="1"/>
</dbReference>
<dbReference type="Gene3D" id="3.10.50.40">
    <property type="match status" value="1"/>
</dbReference>
<evidence type="ECO:0000256" key="8">
    <source>
        <dbReference type="ARBA" id="ARBA00029986"/>
    </source>
</evidence>
<dbReference type="SUPFAM" id="SSF54534">
    <property type="entry name" value="FKBP-like"/>
    <property type="match status" value="1"/>
</dbReference>
<evidence type="ECO:0000313" key="12">
    <source>
        <dbReference type="EMBL" id="OIP41951.1"/>
    </source>
</evidence>
<keyword evidence="5 9" id="KW-0697">Rotamase</keyword>
<keyword evidence="9" id="KW-0132">Cell division</keyword>
<dbReference type="Pfam" id="PF05697">
    <property type="entry name" value="Trigger_N"/>
    <property type="match status" value="1"/>
</dbReference>
<dbReference type="AlphaFoldDB" id="A0A1J5ED56"/>
<dbReference type="PANTHER" id="PTHR30560:SF3">
    <property type="entry name" value="TRIGGER FACTOR-LIKE PROTEIN TIG, CHLOROPLASTIC"/>
    <property type="match status" value="1"/>
</dbReference>
<feature type="domain" description="Trigger factor ribosome-binding bacterial" evidence="10">
    <location>
        <begin position="1"/>
        <end position="142"/>
    </location>
</feature>
<dbReference type="Gene3D" id="1.10.3120.10">
    <property type="entry name" value="Trigger factor, C-terminal domain"/>
    <property type="match status" value="1"/>
</dbReference>
<dbReference type="GO" id="GO:0051083">
    <property type="term" value="P:'de novo' cotranslational protein folding"/>
    <property type="evidence" value="ECO:0007669"/>
    <property type="project" value="TreeGrafter"/>
</dbReference>
<comment type="subcellular location">
    <subcellularLocation>
        <location evidence="9">Cytoplasm</location>
    </subcellularLocation>
    <text evidence="9">About half TF is bound to the ribosome near the polypeptide exit tunnel while the other half is free in the cytoplasm.</text>
</comment>
<dbReference type="PIRSF" id="PIRSF003095">
    <property type="entry name" value="Trigger_factor"/>
    <property type="match status" value="1"/>
</dbReference>
<dbReference type="Proteomes" id="UP000183085">
    <property type="component" value="Unassembled WGS sequence"/>
</dbReference>
<dbReference type="HAMAP" id="MF_00303">
    <property type="entry name" value="Trigger_factor_Tig"/>
    <property type="match status" value="1"/>
</dbReference>
<dbReference type="GO" id="GO:0015031">
    <property type="term" value="P:protein transport"/>
    <property type="evidence" value="ECO:0007669"/>
    <property type="project" value="UniProtKB-UniRule"/>
</dbReference>
<organism evidence="12 13">
    <name type="scientific">Candidatus Desantisbacteria bacterium CG2_30_40_21</name>
    <dbReference type="NCBI Taxonomy" id="1817895"/>
    <lineage>
        <taxon>Bacteria</taxon>
        <taxon>Candidatus Desantisiibacteriota</taxon>
    </lineage>
</organism>
<reference evidence="12 13" key="1">
    <citation type="journal article" date="2016" name="Environ. Microbiol.">
        <title>Genomic resolution of a cold subsurface aquifer community provides metabolic insights for novel microbes adapted to high CO concentrations.</title>
        <authorList>
            <person name="Probst A.J."/>
            <person name="Castelle C.J."/>
            <person name="Singh A."/>
            <person name="Brown C.T."/>
            <person name="Anantharaman K."/>
            <person name="Sharon I."/>
            <person name="Hug L.A."/>
            <person name="Burstein D."/>
            <person name="Emerson J.B."/>
            <person name="Thomas B.C."/>
            <person name="Banfield J.F."/>
        </authorList>
    </citation>
    <scope>NUCLEOTIDE SEQUENCE [LARGE SCALE GENOMIC DNA]</scope>
    <source>
        <strain evidence="12">CG2_30_40_21</strain>
    </source>
</reference>
<comment type="function">
    <text evidence="9">Involved in protein export. Acts as a chaperone by maintaining the newly synthesized protein in an open conformation. Functions as a peptidyl-prolyl cis-trans isomerase.</text>
</comment>
<dbReference type="STRING" id="1817895.AUJ95_02365"/>
<accession>A0A1J5ED56</accession>
<gene>
    <name evidence="9" type="primary">tig</name>
    <name evidence="12" type="ORF">AUJ95_02365</name>
</gene>
<evidence type="ECO:0000256" key="5">
    <source>
        <dbReference type="ARBA" id="ARBA00023110"/>
    </source>
</evidence>
<dbReference type="InterPro" id="IPR027304">
    <property type="entry name" value="Trigger_fact/SurA_dom_sf"/>
</dbReference>
<dbReference type="GO" id="GO:0043022">
    <property type="term" value="F:ribosome binding"/>
    <property type="evidence" value="ECO:0007669"/>
    <property type="project" value="TreeGrafter"/>
</dbReference>
<dbReference type="InterPro" id="IPR005215">
    <property type="entry name" value="Trig_fac"/>
</dbReference>
<comment type="similarity">
    <text evidence="2 9">Belongs to the FKBP-type PPIase family. Tig subfamily.</text>
</comment>
<dbReference type="GO" id="GO:0044183">
    <property type="term" value="F:protein folding chaperone"/>
    <property type="evidence" value="ECO:0007669"/>
    <property type="project" value="TreeGrafter"/>
</dbReference>
<keyword evidence="7 9" id="KW-0413">Isomerase</keyword>
<comment type="catalytic activity">
    <reaction evidence="1 9">
        <text>[protein]-peptidylproline (omega=180) = [protein]-peptidylproline (omega=0)</text>
        <dbReference type="Rhea" id="RHEA:16237"/>
        <dbReference type="Rhea" id="RHEA-COMP:10747"/>
        <dbReference type="Rhea" id="RHEA-COMP:10748"/>
        <dbReference type="ChEBI" id="CHEBI:83833"/>
        <dbReference type="ChEBI" id="CHEBI:83834"/>
        <dbReference type="EC" id="5.2.1.8"/>
    </reaction>
</comment>
<dbReference type="GO" id="GO:0043335">
    <property type="term" value="P:protein unfolding"/>
    <property type="evidence" value="ECO:0007669"/>
    <property type="project" value="TreeGrafter"/>
</dbReference>
<dbReference type="PANTHER" id="PTHR30560">
    <property type="entry name" value="TRIGGER FACTOR CHAPERONE AND PEPTIDYL-PROLYL CIS/TRANS ISOMERASE"/>
    <property type="match status" value="1"/>
</dbReference>
<keyword evidence="6 9" id="KW-0143">Chaperone</keyword>
<keyword evidence="9" id="KW-0963">Cytoplasm</keyword>
<dbReference type="EC" id="5.2.1.8" evidence="3 9"/>
<name>A0A1J5ED56_9BACT</name>
<dbReference type="InterPro" id="IPR008881">
    <property type="entry name" value="Trigger_fac_ribosome-bd_bac"/>
</dbReference>
<comment type="caution">
    <text evidence="12">The sequence shown here is derived from an EMBL/GenBank/DDBJ whole genome shotgun (WGS) entry which is preliminary data.</text>
</comment>
<evidence type="ECO:0000256" key="4">
    <source>
        <dbReference type="ARBA" id="ARBA00016902"/>
    </source>
</evidence>
<dbReference type="GO" id="GO:0003755">
    <property type="term" value="F:peptidyl-prolyl cis-trans isomerase activity"/>
    <property type="evidence" value="ECO:0007669"/>
    <property type="project" value="UniProtKB-UniRule"/>
</dbReference>
<evidence type="ECO:0000313" key="13">
    <source>
        <dbReference type="Proteomes" id="UP000183085"/>
    </source>
</evidence>
<evidence type="ECO:0000259" key="10">
    <source>
        <dbReference type="Pfam" id="PF05697"/>
    </source>
</evidence>
<sequence length="430" mass="49773">MQLECEYKDNCQVEFKVVVPEKMIQERYKKELNAIIAKTSLPGFRMGKVPRDVVETRFGKKVKQETIQKLINESCTEGIKQHDLQPVTRPSITDIQYEDEKDLLFSVSIEIKPSIEFEDYRNIPLIKKILEVKDDAVESQLQYLQEEYAVLIDIDDRPIMKGDVAIVDFDYLLNGVRQSKENDLMEIGKDTALPEFEEKLIGLRIGEKTTFTLTLPENFINPQMAGTDITFNVEIKGLKEKQLPAIDDEFAKDMGDYETIEDIKDAIRENLGKENDKAAQEALKNKIIGALLERCDFQLPKSLVDQETAFFCDEFVSYFQQHGTDMPKGMDKETLHQKFQPKAEKKLKLLLLLEHIALKENITVSDEEYKKWIFANFRGKPEKIREYLIDEEKKDAKMHEMLIDKILNFLIDVADIKVEVVSQVEEESGD</sequence>
<dbReference type="GO" id="GO:0051301">
    <property type="term" value="P:cell division"/>
    <property type="evidence" value="ECO:0007669"/>
    <property type="project" value="UniProtKB-KW"/>
</dbReference>
<keyword evidence="9" id="KW-0131">Cell cycle</keyword>
<dbReference type="NCBIfam" id="TIGR00115">
    <property type="entry name" value="tig"/>
    <property type="match status" value="1"/>
</dbReference>
<evidence type="ECO:0000256" key="1">
    <source>
        <dbReference type="ARBA" id="ARBA00000971"/>
    </source>
</evidence>
<comment type="domain">
    <text evidence="9">Consists of 3 domains; the N-terminus binds the ribosome, the middle domain has PPIase activity, while the C-terminus has intrinsic chaperone activity on its own.</text>
</comment>
<dbReference type="GO" id="GO:0005737">
    <property type="term" value="C:cytoplasm"/>
    <property type="evidence" value="ECO:0007669"/>
    <property type="project" value="UniProtKB-SubCell"/>
</dbReference>
<evidence type="ECO:0000256" key="6">
    <source>
        <dbReference type="ARBA" id="ARBA00023186"/>
    </source>
</evidence>
<dbReference type="EMBL" id="MNYI01000065">
    <property type="protein sequence ID" value="OIP41951.1"/>
    <property type="molecule type" value="Genomic_DNA"/>
</dbReference>
<proteinExistence type="inferred from homology"/>
<feature type="domain" description="Trigger factor C-terminal" evidence="11">
    <location>
        <begin position="259"/>
        <end position="411"/>
    </location>
</feature>
<evidence type="ECO:0000259" key="11">
    <source>
        <dbReference type="Pfam" id="PF05698"/>
    </source>
</evidence>
<evidence type="ECO:0000256" key="2">
    <source>
        <dbReference type="ARBA" id="ARBA00005464"/>
    </source>
</evidence>
<protein>
    <recommendedName>
        <fullName evidence="4 9">Trigger factor</fullName>
        <shortName evidence="9">TF</shortName>
        <ecNumber evidence="3 9">5.2.1.8</ecNumber>
    </recommendedName>
    <alternativeName>
        <fullName evidence="8 9">PPIase</fullName>
    </alternativeName>
</protein>
<dbReference type="Gene3D" id="3.30.70.1050">
    <property type="entry name" value="Trigger factor ribosome-binding domain"/>
    <property type="match status" value="1"/>
</dbReference>
<dbReference type="InterPro" id="IPR036611">
    <property type="entry name" value="Trigger_fac_ribosome-bd_sf"/>
</dbReference>
<evidence type="ECO:0000256" key="7">
    <source>
        <dbReference type="ARBA" id="ARBA00023235"/>
    </source>
</evidence>
<dbReference type="InterPro" id="IPR046357">
    <property type="entry name" value="PPIase_dom_sf"/>
</dbReference>
<dbReference type="InterPro" id="IPR037041">
    <property type="entry name" value="Trigger_fac_C_sf"/>
</dbReference>
<dbReference type="SUPFAM" id="SSF102735">
    <property type="entry name" value="Trigger factor ribosome-binding domain"/>
    <property type="match status" value="1"/>
</dbReference>